<accession>X1SLM8</accession>
<protein>
    <submittedName>
        <fullName evidence="1">Uncharacterized protein</fullName>
    </submittedName>
</protein>
<feature type="non-terminal residue" evidence="1">
    <location>
        <position position="243"/>
    </location>
</feature>
<comment type="caution">
    <text evidence="1">The sequence shown here is derived from an EMBL/GenBank/DDBJ whole genome shotgun (WGS) entry which is preliminary data.</text>
</comment>
<sequence>MGVKDKATYGEYYWAMQVEAQNFFNEGVETDLAPYFRDLLGDIIAVPELDPAIKNFFMGFVEPTSQAMGAVGLRFASEIGDMIAGEALNPYARVARQALEAKVLSNILTPAEASLLFRRKKITEGLYDTYMHFGGYPDIQSRFLYQALEPYPTIPDLVLYSRYHGDPENVWGTIQDFYDIDPVDFKVWEWLGLQRITLLQAQTLFKREFYTEGDFYDEIARMGWHKVDQPAIRDLAYILPNPM</sequence>
<organism evidence="1">
    <name type="scientific">marine sediment metagenome</name>
    <dbReference type="NCBI Taxonomy" id="412755"/>
    <lineage>
        <taxon>unclassified sequences</taxon>
        <taxon>metagenomes</taxon>
        <taxon>ecological metagenomes</taxon>
    </lineage>
</organism>
<name>X1SLM8_9ZZZZ</name>
<reference evidence="1" key="1">
    <citation type="journal article" date="2014" name="Front. Microbiol.">
        <title>High frequency of phylogenetically diverse reductive dehalogenase-homologous genes in deep subseafloor sedimentary metagenomes.</title>
        <authorList>
            <person name="Kawai M."/>
            <person name="Futagami T."/>
            <person name="Toyoda A."/>
            <person name="Takaki Y."/>
            <person name="Nishi S."/>
            <person name="Hori S."/>
            <person name="Arai W."/>
            <person name="Tsubouchi T."/>
            <person name="Morono Y."/>
            <person name="Uchiyama I."/>
            <person name="Ito T."/>
            <person name="Fujiyama A."/>
            <person name="Inagaki F."/>
            <person name="Takami H."/>
        </authorList>
    </citation>
    <scope>NUCLEOTIDE SEQUENCE</scope>
    <source>
        <strain evidence="1">Expedition CK06-06</strain>
    </source>
</reference>
<proteinExistence type="predicted"/>
<dbReference type="AlphaFoldDB" id="X1SLM8"/>
<gene>
    <name evidence="1" type="ORF">S12H4_20554</name>
</gene>
<dbReference type="EMBL" id="BARW01010438">
    <property type="protein sequence ID" value="GAI76275.1"/>
    <property type="molecule type" value="Genomic_DNA"/>
</dbReference>
<evidence type="ECO:0000313" key="1">
    <source>
        <dbReference type="EMBL" id="GAI76275.1"/>
    </source>
</evidence>